<accession>A0A510NWL9</accession>
<evidence type="ECO:0000313" key="8">
    <source>
        <dbReference type="EMBL" id="GAM36637.1"/>
    </source>
</evidence>
<dbReference type="Proteomes" id="UP000053095">
    <property type="component" value="Unassembled WGS sequence"/>
</dbReference>
<dbReference type="Gene3D" id="1.20.1250.20">
    <property type="entry name" value="MFS general substrate transporter like domains"/>
    <property type="match status" value="1"/>
</dbReference>
<keyword evidence="3 5" id="KW-1133">Transmembrane helix</keyword>
<dbReference type="Pfam" id="PF07690">
    <property type="entry name" value="MFS_1"/>
    <property type="match status" value="1"/>
</dbReference>
<feature type="transmembrane region" description="Helical" evidence="5">
    <location>
        <begin position="98"/>
        <end position="120"/>
    </location>
</feature>
<evidence type="ECO:0000313" key="9">
    <source>
        <dbReference type="Proteomes" id="UP000053095"/>
    </source>
</evidence>
<keyword evidence="4 5" id="KW-0472">Membrane</keyword>
<proteinExistence type="predicted"/>
<feature type="transmembrane region" description="Helical" evidence="5">
    <location>
        <begin position="204"/>
        <end position="228"/>
    </location>
</feature>
<feature type="signal peptide" evidence="6">
    <location>
        <begin position="1"/>
        <end position="30"/>
    </location>
</feature>
<dbReference type="EMBL" id="DF933814">
    <property type="protein sequence ID" value="GAM36637.1"/>
    <property type="molecule type" value="Genomic_DNA"/>
</dbReference>
<keyword evidence="6" id="KW-0732">Signal</keyword>
<feature type="chain" id="PRO_5021750870" description="Major facilitator superfamily (MFS) profile domain-containing protein" evidence="6">
    <location>
        <begin position="31"/>
        <end position="344"/>
    </location>
</feature>
<evidence type="ECO:0000256" key="6">
    <source>
        <dbReference type="SAM" id="SignalP"/>
    </source>
</evidence>
<keyword evidence="2 5" id="KW-0812">Transmembrane</keyword>
<comment type="subcellular location">
    <subcellularLocation>
        <location evidence="1">Membrane</location>
        <topology evidence="1">Multi-pass membrane protein</topology>
    </subcellularLocation>
</comment>
<reference evidence="9" key="1">
    <citation type="journal article" date="2015" name="Genome Announc.">
        <title>Draft genome sequence of Talaromyces cellulolyticus strain Y-94, a source of lignocellulosic biomass-degrading enzymes.</title>
        <authorList>
            <person name="Fujii T."/>
            <person name="Koike H."/>
            <person name="Sawayama S."/>
            <person name="Yano S."/>
            <person name="Inoue H."/>
        </authorList>
    </citation>
    <scope>NUCLEOTIDE SEQUENCE [LARGE SCALE GENOMIC DNA]</scope>
    <source>
        <strain evidence="9">Y-94</strain>
    </source>
</reference>
<keyword evidence="9" id="KW-1185">Reference proteome</keyword>
<evidence type="ECO:0000256" key="2">
    <source>
        <dbReference type="ARBA" id="ARBA00022692"/>
    </source>
</evidence>
<dbReference type="AlphaFoldDB" id="A0A510NWL9"/>
<feature type="transmembrane region" description="Helical" evidence="5">
    <location>
        <begin position="305"/>
        <end position="326"/>
    </location>
</feature>
<organism evidence="8 9">
    <name type="scientific">Talaromyces pinophilus</name>
    <name type="common">Penicillium pinophilum</name>
    <dbReference type="NCBI Taxonomy" id="128442"/>
    <lineage>
        <taxon>Eukaryota</taxon>
        <taxon>Fungi</taxon>
        <taxon>Dikarya</taxon>
        <taxon>Ascomycota</taxon>
        <taxon>Pezizomycotina</taxon>
        <taxon>Eurotiomycetes</taxon>
        <taxon>Eurotiomycetidae</taxon>
        <taxon>Eurotiales</taxon>
        <taxon>Trichocomaceae</taxon>
        <taxon>Talaromyces</taxon>
        <taxon>Talaromyces sect. Talaromyces</taxon>
    </lineage>
</organism>
<gene>
    <name evidence="8" type="ORF">TCE0_018f05876</name>
</gene>
<evidence type="ECO:0000256" key="4">
    <source>
        <dbReference type="ARBA" id="ARBA00023136"/>
    </source>
</evidence>
<feature type="domain" description="Major facilitator superfamily (MFS) profile" evidence="7">
    <location>
        <begin position="1"/>
        <end position="344"/>
    </location>
</feature>
<evidence type="ECO:0000256" key="3">
    <source>
        <dbReference type="ARBA" id="ARBA00022989"/>
    </source>
</evidence>
<dbReference type="InterPro" id="IPR011701">
    <property type="entry name" value="MFS"/>
</dbReference>
<evidence type="ECO:0000256" key="5">
    <source>
        <dbReference type="SAM" id="Phobius"/>
    </source>
</evidence>
<dbReference type="PROSITE" id="PS50850">
    <property type="entry name" value="MFS"/>
    <property type="match status" value="1"/>
</dbReference>
<protein>
    <recommendedName>
        <fullName evidence="7">Major facilitator superfamily (MFS) profile domain-containing protein</fullName>
    </recommendedName>
</protein>
<feature type="transmembrane region" description="Helical" evidence="5">
    <location>
        <begin position="249"/>
        <end position="268"/>
    </location>
</feature>
<dbReference type="PANTHER" id="PTHR23502:SF160">
    <property type="entry name" value="MAJOR FACILITATOR SUPERFAMILY (MFS) PROFILE DOMAIN-CONTAINING PROTEIN-RELATED"/>
    <property type="match status" value="1"/>
</dbReference>
<feature type="transmembrane region" description="Helical" evidence="5">
    <location>
        <begin position="151"/>
        <end position="184"/>
    </location>
</feature>
<dbReference type="PANTHER" id="PTHR23502">
    <property type="entry name" value="MAJOR FACILITATOR SUPERFAMILY"/>
    <property type="match status" value="1"/>
</dbReference>
<dbReference type="GO" id="GO:0022857">
    <property type="term" value="F:transmembrane transporter activity"/>
    <property type="evidence" value="ECO:0007669"/>
    <property type="project" value="InterPro"/>
</dbReference>
<evidence type="ECO:0000259" key="7">
    <source>
        <dbReference type="PROSITE" id="PS50850"/>
    </source>
</evidence>
<dbReference type="GO" id="GO:0005886">
    <property type="term" value="C:plasma membrane"/>
    <property type="evidence" value="ECO:0007669"/>
    <property type="project" value="TreeGrafter"/>
</dbReference>
<feature type="transmembrane region" description="Helical" evidence="5">
    <location>
        <begin position="37"/>
        <end position="59"/>
    </location>
</feature>
<dbReference type="SUPFAM" id="SSF103473">
    <property type="entry name" value="MFS general substrate transporter"/>
    <property type="match status" value="1"/>
</dbReference>
<name>A0A510NWL9_TALPI</name>
<dbReference type="InterPro" id="IPR020846">
    <property type="entry name" value="MFS_dom"/>
</dbReference>
<feature type="transmembrane region" description="Helical" evidence="5">
    <location>
        <begin position="71"/>
        <end position="92"/>
    </location>
</feature>
<evidence type="ECO:0000256" key="1">
    <source>
        <dbReference type="ARBA" id="ARBA00004141"/>
    </source>
</evidence>
<dbReference type="InterPro" id="IPR036259">
    <property type="entry name" value="MFS_trans_sf"/>
</dbReference>
<sequence>MIILRKLGRRLTFLIFIPILAAANAWSSRAQSFGSLIAATILSSLACGAGEAPVATIAADLYSVRERGSTMMVFNIALSAGLFVGPLINSTIAEFVGWRWVCGWIGIASILLWLITFGMVHETCSYPQGQLNDRNLLPETLSLKAGYNRDLSLVTAATNTICVIAYPSVLWAGVTIGVFVGWNVVVQLTASQVLHLPPYNFDLYRIGLVMLSGFIGSVLAIFFGGRLIDVVANRMTDRAQGKREAEYRLPGLLLPAIIGPLGVLTFGLCAAKQLSWTGLAFGCGMQGFGLTAGSNVLVTAGMENAFGQMVAIEYVLLLIGIAFMIYGSKIRSWTSSFGPVATCM</sequence>